<name>A0A151MUH2_ALLMI</name>
<gene>
    <name evidence="1" type="ORF">Y1Q_0005098</name>
</gene>
<proteinExistence type="predicted"/>
<accession>A0A151MUH2</accession>
<dbReference type="Proteomes" id="UP000050525">
    <property type="component" value="Unassembled WGS sequence"/>
</dbReference>
<dbReference type="EMBL" id="AKHW03005047">
    <property type="protein sequence ID" value="KYO28104.1"/>
    <property type="molecule type" value="Genomic_DNA"/>
</dbReference>
<organism evidence="1 2">
    <name type="scientific">Alligator mississippiensis</name>
    <name type="common">American alligator</name>
    <dbReference type="NCBI Taxonomy" id="8496"/>
    <lineage>
        <taxon>Eukaryota</taxon>
        <taxon>Metazoa</taxon>
        <taxon>Chordata</taxon>
        <taxon>Craniata</taxon>
        <taxon>Vertebrata</taxon>
        <taxon>Euteleostomi</taxon>
        <taxon>Archelosauria</taxon>
        <taxon>Archosauria</taxon>
        <taxon>Crocodylia</taxon>
        <taxon>Alligatoridae</taxon>
        <taxon>Alligatorinae</taxon>
        <taxon>Alligator</taxon>
    </lineage>
</organism>
<comment type="caution">
    <text evidence="1">The sequence shown here is derived from an EMBL/GenBank/DDBJ whole genome shotgun (WGS) entry which is preliminary data.</text>
</comment>
<reference evidence="1 2" key="1">
    <citation type="journal article" date="2012" name="Genome Biol.">
        <title>Sequencing three crocodilian genomes to illuminate the evolution of archosaurs and amniotes.</title>
        <authorList>
            <person name="St John J.A."/>
            <person name="Braun E.L."/>
            <person name="Isberg S.R."/>
            <person name="Miles L.G."/>
            <person name="Chong A.Y."/>
            <person name="Gongora J."/>
            <person name="Dalzell P."/>
            <person name="Moran C."/>
            <person name="Bed'hom B."/>
            <person name="Abzhanov A."/>
            <person name="Burgess S.C."/>
            <person name="Cooksey A.M."/>
            <person name="Castoe T.A."/>
            <person name="Crawford N.G."/>
            <person name="Densmore L.D."/>
            <person name="Drew J.C."/>
            <person name="Edwards S.V."/>
            <person name="Faircloth B.C."/>
            <person name="Fujita M.K."/>
            <person name="Greenwold M.J."/>
            <person name="Hoffmann F.G."/>
            <person name="Howard J.M."/>
            <person name="Iguchi T."/>
            <person name="Janes D.E."/>
            <person name="Khan S.Y."/>
            <person name="Kohno S."/>
            <person name="de Koning A.J."/>
            <person name="Lance S.L."/>
            <person name="McCarthy F.M."/>
            <person name="McCormack J.E."/>
            <person name="Merchant M.E."/>
            <person name="Peterson D.G."/>
            <person name="Pollock D.D."/>
            <person name="Pourmand N."/>
            <person name="Raney B.J."/>
            <person name="Roessler K.A."/>
            <person name="Sanford J.R."/>
            <person name="Sawyer R.H."/>
            <person name="Schmidt C.J."/>
            <person name="Triplett E.W."/>
            <person name="Tuberville T.D."/>
            <person name="Venegas-Anaya M."/>
            <person name="Howard J.T."/>
            <person name="Jarvis E.D."/>
            <person name="Guillette L.J.Jr."/>
            <person name="Glenn T.C."/>
            <person name="Green R.E."/>
            <person name="Ray D.A."/>
        </authorList>
    </citation>
    <scope>NUCLEOTIDE SEQUENCE [LARGE SCALE GENOMIC DNA]</scope>
    <source>
        <strain evidence="1">KSC_2009_1</strain>
    </source>
</reference>
<keyword evidence="2" id="KW-1185">Reference proteome</keyword>
<dbReference type="AlphaFoldDB" id="A0A151MUH2"/>
<evidence type="ECO:0000313" key="2">
    <source>
        <dbReference type="Proteomes" id="UP000050525"/>
    </source>
</evidence>
<evidence type="ECO:0000313" key="1">
    <source>
        <dbReference type="EMBL" id="KYO28104.1"/>
    </source>
</evidence>
<protein>
    <submittedName>
        <fullName evidence="1">Uncharacterized protein</fullName>
    </submittedName>
</protein>
<sequence length="176" mass="19774">MIDDGEKKDGAFKSIQRYTYFSSPKGAWIKLYPGAMLLLANHTHSQAHGDPGIITGPTSGCRGEATNPSRAVGSRSLPPSAGAIWMHWLCQQRTPDWTLLLQQLLAVAEEQEVWEQAWWVEDIAWEEGPDQVQQDDWVQMETLVWEHMKLFQRGWSSHGMGSQVGQGGSCYVLPLH</sequence>